<dbReference type="InterPro" id="IPR008457">
    <property type="entry name" value="Cu-R_CopD_dom"/>
</dbReference>
<evidence type="ECO:0000256" key="1">
    <source>
        <dbReference type="SAM" id="Phobius"/>
    </source>
</evidence>
<gene>
    <name evidence="3" type="ORF">GALL_179480</name>
</gene>
<organism evidence="3">
    <name type="scientific">mine drainage metagenome</name>
    <dbReference type="NCBI Taxonomy" id="410659"/>
    <lineage>
        <taxon>unclassified sequences</taxon>
        <taxon>metagenomes</taxon>
        <taxon>ecological metagenomes</taxon>
    </lineage>
</organism>
<feature type="transmembrane region" description="Helical" evidence="1">
    <location>
        <begin position="50"/>
        <end position="70"/>
    </location>
</feature>
<dbReference type="EMBL" id="MLJW01000100">
    <property type="protein sequence ID" value="OIQ99933.1"/>
    <property type="molecule type" value="Genomic_DNA"/>
</dbReference>
<dbReference type="GO" id="GO:0016020">
    <property type="term" value="C:membrane"/>
    <property type="evidence" value="ECO:0007669"/>
    <property type="project" value="InterPro"/>
</dbReference>
<evidence type="ECO:0000313" key="3">
    <source>
        <dbReference type="EMBL" id="OIQ99933.1"/>
    </source>
</evidence>
<comment type="caution">
    <text evidence="3">The sequence shown here is derived from an EMBL/GenBank/DDBJ whole genome shotgun (WGS) entry which is preliminary data.</text>
</comment>
<dbReference type="Pfam" id="PF05425">
    <property type="entry name" value="CopD"/>
    <property type="match status" value="1"/>
</dbReference>
<name>A0A1J5SIJ1_9ZZZZ</name>
<evidence type="ECO:0000259" key="2">
    <source>
        <dbReference type="Pfam" id="PF05425"/>
    </source>
</evidence>
<protein>
    <submittedName>
        <fullName evidence="3">Copper resistance protein D</fullName>
    </submittedName>
</protein>
<keyword evidence="1" id="KW-1133">Transmembrane helix</keyword>
<keyword evidence="1" id="KW-0812">Transmembrane</keyword>
<feature type="domain" description="Copper resistance protein D" evidence="2">
    <location>
        <begin position="46"/>
        <end position="146"/>
    </location>
</feature>
<keyword evidence="1" id="KW-0472">Membrane</keyword>
<dbReference type="AlphaFoldDB" id="A0A1J5SIJ1"/>
<feature type="transmembrane region" description="Helical" evidence="1">
    <location>
        <begin position="128"/>
        <end position="150"/>
    </location>
</feature>
<accession>A0A1J5SIJ1</accession>
<sequence length="151" mass="17191">MTFFRLLHLLAVLIWVGGMFFAYVVLRPAAVDVLQPPERLRLWDNVFHRFFNWVWGAIGAILASGLYMIYLYGGMAHVPRYIHVMLLLGLVMMGIYVYVFFACYVQFKLQVAKEHWKEAGAILGKIRKLIGVNVTLGLITVCVAVVGKLWG</sequence>
<feature type="transmembrane region" description="Helical" evidence="1">
    <location>
        <begin position="6"/>
        <end position="29"/>
    </location>
</feature>
<proteinExistence type="predicted"/>
<reference evidence="3" key="1">
    <citation type="submission" date="2016-10" db="EMBL/GenBank/DDBJ databases">
        <title>Sequence of Gallionella enrichment culture.</title>
        <authorList>
            <person name="Poehlein A."/>
            <person name="Muehling M."/>
            <person name="Daniel R."/>
        </authorList>
    </citation>
    <scope>NUCLEOTIDE SEQUENCE</scope>
</reference>
<feature type="transmembrane region" description="Helical" evidence="1">
    <location>
        <begin position="82"/>
        <end position="107"/>
    </location>
</feature>